<evidence type="ECO:0000313" key="2">
    <source>
        <dbReference type="Proteomes" id="UP000004080"/>
    </source>
</evidence>
<dbReference type="EMBL" id="AKKV01000042">
    <property type="protein sequence ID" value="EIT83951.1"/>
    <property type="molecule type" value="Genomic_DNA"/>
</dbReference>
<accession>I8IWW5</accession>
<dbReference type="PATRIC" id="fig|1196324.3.peg.3671"/>
<evidence type="ECO:0000313" key="1">
    <source>
        <dbReference type="EMBL" id="EIT83951.1"/>
    </source>
</evidence>
<proteinExistence type="predicted"/>
<dbReference type="Proteomes" id="UP000004080">
    <property type="component" value="Unassembled WGS sequence"/>
</dbReference>
<gene>
    <name evidence="1" type="ORF">A374_17989</name>
</gene>
<keyword evidence="2" id="KW-1185">Reference proteome</keyword>
<organism evidence="1 2">
    <name type="scientific">Fictibacillus macauensis ZFHKF-1</name>
    <dbReference type="NCBI Taxonomy" id="1196324"/>
    <lineage>
        <taxon>Bacteria</taxon>
        <taxon>Bacillati</taxon>
        <taxon>Bacillota</taxon>
        <taxon>Bacilli</taxon>
        <taxon>Bacillales</taxon>
        <taxon>Fictibacillaceae</taxon>
        <taxon>Fictibacillus</taxon>
    </lineage>
</organism>
<protein>
    <submittedName>
        <fullName evidence="1">Uncharacterized protein</fullName>
    </submittedName>
</protein>
<reference evidence="1 2" key="1">
    <citation type="journal article" date="2012" name="J. Bacteriol.">
        <title>Genome of Bacillus macauensis ZFHKF-1, a Long-Chain-Forming Bacterium.</title>
        <authorList>
            <person name="Cai L."/>
            <person name="Zhang T."/>
        </authorList>
    </citation>
    <scope>NUCLEOTIDE SEQUENCE [LARGE SCALE GENOMIC DNA]</scope>
    <source>
        <strain evidence="1 2">ZFHKF-1</strain>
    </source>
</reference>
<name>I8IWW5_9BACL</name>
<sequence length="165" mass="19731">MERKYTHYEDKSDYEKKERFGQDYEKCQSVIKNAEQLIEEDLLLRQKTKLLDARIGQLLEEVMRLQDRRRLMVERELLLRETAEDLLNNSCCDYGNRDTARCVRLYNEIELLRDGVLALRRSSTDLVSLATLDWERSDNLALKLDRKEQQYRACVKGYCGDKEWK</sequence>
<dbReference type="RefSeq" id="WP_007203667.1">
    <property type="nucleotide sequence ID" value="NZ_AKKV01000042.1"/>
</dbReference>
<dbReference type="AlphaFoldDB" id="I8IWW5"/>
<comment type="caution">
    <text evidence="1">The sequence shown here is derived from an EMBL/GenBank/DDBJ whole genome shotgun (WGS) entry which is preliminary data.</text>
</comment>